<dbReference type="PANTHER" id="PTHR16166:SF137">
    <property type="entry name" value="PLECKSTRIN HOMOLOGY (PH) DOMAIN-CONTAINING PROTEIN"/>
    <property type="match status" value="1"/>
</dbReference>
<evidence type="ECO:0000259" key="1">
    <source>
        <dbReference type="Pfam" id="PF25036"/>
    </source>
</evidence>
<proteinExistence type="predicted"/>
<dbReference type="InterPro" id="IPR026847">
    <property type="entry name" value="VPS13"/>
</dbReference>
<dbReference type="AlphaFoldDB" id="A0A0K9P4B6"/>
<organism evidence="3 4">
    <name type="scientific">Zostera marina</name>
    <name type="common">Eelgrass</name>
    <dbReference type="NCBI Taxonomy" id="29655"/>
    <lineage>
        <taxon>Eukaryota</taxon>
        <taxon>Viridiplantae</taxon>
        <taxon>Streptophyta</taxon>
        <taxon>Embryophyta</taxon>
        <taxon>Tracheophyta</taxon>
        <taxon>Spermatophyta</taxon>
        <taxon>Magnoliopsida</taxon>
        <taxon>Liliopsida</taxon>
        <taxon>Zosteraceae</taxon>
        <taxon>Zostera</taxon>
    </lineage>
</organism>
<name>A0A0K9P4B6_ZOSMR</name>
<reference evidence="4" key="1">
    <citation type="journal article" date="2016" name="Nature">
        <title>The genome of the seagrass Zostera marina reveals angiosperm adaptation to the sea.</title>
        <authorList>
            <person name="Olsen J.L."/>
            <person name="Rouze P."/>
            <person name="Verhelst B."/>
            <person name="Lin Y.-C."/>
            <person name="Bayer T."/>
            <person name="Collen J."/>
            <person name="Dattolo E."/>
            <person name="De Paoli E."/>
            <person name="Dittami S."/>
            <person name="Maumus F."/>
            <person name="Michel G."/>
            <person name="Kersting A."/>
            <person name="Lauritano C."/>
            <person name="Lohaus R."/>
            <person name="Toepel M."/>
            <person name="Tonon T."/>
            <person name="Vanneste K."/>
            <person name="Amirebrahimi M."/>
            <person name="Brakel J."/>
            <person name="Bostroem C."/>
            <person name="Chovatia M."/>
            <person name="Grimwood J."/>
            <person name="Jenkins J.W."/>
            <person name="Jueterbock A."/>
            <person name="Mraz A."/>
            <person name="Stam W.T."/>
            <person name="Tice H."/>
            <person name="Bornberg-Bauer E."/>
            <person name="Green P.J."/>
            <person name="Pearson G.A."/>
            <person name="Procaccini G."/>
            <person name="Duarte C.M."/>
            <person name="Schmutz J."/>
            <person name="Reusch T.B.H."/>
            <person name="Van de Peer Y."/>
        </authorList>
    </citation>
    <scope>NUCLEOTIDE SEQUENCE [LARGE SCALE GENOMIC DNA]</scope>
    <source>
        <strain evidence="4">cv. Finnish</strain>
    </source>
</reference>
<protein>
    <submittedName>
        <fullName evidence="3">Uncharacterized protein</fullName>
    </submittedName>
</protein>
<dbReference type="Pfam" id="PF25037">
    <property type="entry name" value="VPS13_C"/>
    <property type="match status" value="1"/>
</dbReference>
<dbReference type="Proteomes" id="UP000036987">
    <property type="component" value="Unassembled WGS sequence"/>
</dbReference>
<dbReference type="InterPro" id="IPR056748">
    <property type="entry name" value="VPS13-like_C"/>
</dbReference>
<dbReference type="OrthoDB" id="428159at2759"/>
<dbReference type="InterPro" id="IPR009291">
    <property type="entry name" value="Vps62"/>
</dbReference>
<keyword evidence="4" id="KW-1185">Reference proteome</keyword>
<evidence type="ECO:0000259" key="2">
    <source>
        <dbReference type="Pfam" id="PF25037"/>
    </source>
</evidence>
<evidence type="ECO:0000313" key="4">
    <source>
        <dbReference type="Proteomes" id="UP000036987"/>
    </source>
</evidence>
<dbReference type="EMBL" id="LFYR01001205">
    <property type="protein sequence ID" value="KMZ63834.1"/>
    <property type="molecule type" value="Genomic_DNA"/>
</dbReference>
<evidence type="ECO:0000313" key="3">
    <source>
        <dbReference type="EMBL" id="KMZ63834.1"/>
    </source>
</evidence>
<gene>
    <name evidence="3" type="ORF">ZOSMA_396G00050</name>
</gene>
<dbReference type="InterPro" id="IPR009543">
    <property type="entry name" value="VPS13_VAB"/>
</dbReference>
<dbReference type="Pfam" id="PF06101">
    <property type="entry name" value="Vps62"/>
    <property type="match status" value="1"/>
</dbReference>
<dbReference type="PANTHER" id="PTHR16166">
    <property type="entry name" value="VACUOLAR PROTEIN SORTING-ASSOCIATED PROTEIN VPS13"/>
    <property type="match status" value="1"/>
</dbReference>
<sequence length="1028" mass="116967">VISIRPYMTFTNRIGQDIFLKFSLNDQPKCLSSSDARISFTCHGSKDSEELQVKLQDTDWSFPIKIIEENIFTIMLKTCNDDRRFLKVEIRGYEEGSRFLIVFRLGSLNGPIRIENRLDGTKISIRESCSDDSWIQIDSLSTTNFSWINFYGQKLLDICIHNHTKYFVNDVSVEENSEHCLELNPHTIIRLDILEFENVKILQFSNIQEAIDSERSSIMLVSYKGTSSSQDKIVRDTEPLELIIELGAVGTSLIDHQPKELLFLYLARVFISYSTGYFAGKASRFKLMIGQVQIDNQLPQSMMPVLLAPDSDENISHPVFKTTIKMHNQTVDGIQMYPYVYVRVTDKSWRLNIHEPIIWSLLEFYNHLHIDRLPNSSELTQVDPEIQIDLIDISEIRVKLSLETAPTQRPVGVLGIWSPILSAVGNALKIPIHLRKVVHRNRRVRKSLILSSVISRIKRDLIHNPLHLIFSLDLLGMTKSTFASLSKGFAELSTDGQFLQLRSKQVMSRRITGISDGILQGTEALAQGLAFGVSGMVRKPVESARQDGILGFTQGIGRAFLGFIVQPVSGALDFVSLTVDGISASVSKCLTLVSNKETAQRIRNPRAIHTNGVLNDYSEVEAVGQMILYLAEASRHLGFTHFFKEPSKYAWSDYYEDHFIIPNHRILLVTNRRVILLQCLAPDRMDKRPSKIIWDVPWEELMSLELAKACLPRPSHLIIHLKKFKKSECFVRIVKCSSEESQYEESQAFRICIAVRKMWRAHQGRMKTLALKVPSSQRYVHFSCDETDGSHLCQNKPMLKSRGFSFANIDPKNKIFAAHCVNFKKIWSSEDELIPRCTLCPKQVRDDGSICSIWRPICPDGYISISDSARIGVHPPTVTTIYQYSEEFFAYPVGYDLVWRNCLEDYMTPVSIWHPRAPEGFVSLGCIAVDGFEEPELGSSYCVTARITEETLFGEQAVWTAPDSYPWACHFYQVQSEALPFFALRKISEESDLTPMRISEELAQKLLNNDDGLLDHNQMDNVGSSSRS</sequence>
<comment type="caution">
    <text evidence="3">The sequence shown here is derived from an EMBL/GenBank/DDBJ whole genome shotgun (WGS) entry which is preliminary data.</text>
</comment>
<dbReference type="Pfam" id="PF25036">
    <property type="entry name" value="VPS13_VAB"/>
    <property type="match status" value="1"/>
</dbReference>
<feature type="domain" description="Vacuolar protein sorting-associated protein 13 VPS13 adaptor binding" evidence="1">
    <location>
        <begin position="1"/>
        <end position="127"/>
    </location>
</feature>
<feature type="non-terminal residue" evidence="3">
    <location>
        <position position="1"/>
    </location>
</feature>
<feature type="domain" description="Intermembrane lipid transfer protein VPS13-like C-terminal" evidence="2">
    <location>
        <begin position="602"/>
        <end position="709"/>
    </location>
</feature>
<accession>A0A0K9P4B6</accession>